<protein>
    <recommendedName>
        <fullName evidence="5">Phage integrase family protein</fullName>
    </recommendedName>
</protein>
<gene>
    <name evidence="3" type="ORF">A6F68_00124</name>
</gene>
<proteinExistence type="predicted"/>
<dbReference type="EMBL" id="CP016591">
    <property type="protein sequence ID" value="ANY18660.1"/>
    <property type="molecule type" value="Genomic_DNA"/>
</dbReference>
<dbReference type="STRING" id="692370.A6F68_00124"/>
<dbReference type="KEGG" id="ado:A6F68_00124"/>
<dbReference type="PATRIC" id="fig|692370.5.peg.130"/>
<evidence type="ECO:0008006" key="5">
    <source>
        <dbReference type="Google" id="ProtNLM"/>
    </source>
</evidence>
<evidence type="ECO:0000313" key="3">
    <source>
        <dbReference type="EMBL" id="ANY18660.1"/>
    </source>
</evidence>
<keyword evidence="2" id="KW-0233">DNA recombination</keyword>
<dbReference type="GO" id="GO:0006310">
    <property type="term" value="P:DNA recombination"/>
    <property type="evidence" value="ECO:0007669"/>
    <property type="project" value="UniProtKB-KW"/>
</dbReference>
<dbReference type="Proteomes" id="UP000092932">
    <property type="component" value="Chromosome"/>
</dbReference>
<accession>A0A1B2A924</accession>
<dbReference type="Gene3D" id="1.10.443.10">
    <property type="entry name" value="Intergrase catalytic core"/>
    <property type="match status" value="1"/>
</dbReference>
<dbReference type="GO" id="GO:0003677">
    <property type="term" value="F:DNA binding"/>
    <property type="evidence" value="ECO:0007669"/>
    <property type="project" value="UniProtKB-KW"/>
</dbReference>
<evidence type="ECO:0000313" key="4">
    <source>
        <dbReference type="Proteomes" id="UP000092932"/>
    </source>
</evidence>
<evidence type="ECO:0000256" key="2">
    <source>
        <dbReference type="ARBA" id="ARBA00023172"/>
    </source>
</evidence>
<reference evidence="3 4" key="1">
    <citation type="submission" date="2016-07" db="EMBL/GenBank/DDBJ databases">
        <title>Complete genome sequence of Altererythrobacter dongtanensis KCTC 22672, a type strain with esterase isolated from tidal flat.</title>
        <authorList>
            <person name="Cheng H."/>
            <person name="Wu Y.-H."/>
            <person name="Zhou P."/>
            <person name="Huo Y.-Y."/>
            <person name="Wang C.-S."/>
            <person name="Xu X.-W."/>
        </authorList>
    </citation>
    <scope>NUCLEOTIDE SEQUENCE [LARGE SCALE GENOMIC DNA]</scope>
    <source>
        <strain evidence="3 4">KCTC 22672</strain>
    </source>
</reference>
<dbReference type="InterPro" id="IPR013762">
    <property type="entry name" value="Integrase-like_cat_sf"/>
</dbReference>
<dbReference type="InterPro" id="IPR010998">
    <property type="entry name" value="Integrase_recombinase_N"/>
</dbReference>
<evidence type="ECO:0000256" key="1">
    <source>
        <dbReference type="ARBA" id="ARBA00023125"/>
    </source>
</evidence>
<dbReference type="GO" id="GO:0015074">
    <property type="term" value="P:DNA integration"/>
    <property type="evidence" value="ECO:0007669"/>
    <property type="project" value="InterPro"/>
</dbReference>
<dbReference type="SUPFAM" id="SSF56349">
    <property type="entry name" value="DNA breaking-rejoining enzymes"/>
    <property type="match status" value="1"/>
</dbReference>
<dbReference type="AlphaFoldDB" id="A0A1B2A924"/>
<sequence>MAKQTAKSRHALSEGIIAIRRGLAIYKTGASPYWQVRVRNTRTGGYIVRSTKETSRISARKAAEEIAEEILLGVRSVEKSSTFAHYAQRFLTKAMTMAKNGERNPNYAKDLRYLLENPNWGLLRFFGDRDIREVKTRDYYEYNEWIRGIRPNITGSTRRIITAAFRNVLKEARDDGLIDALPATPRAKQKDAPRSFFPFYPLVSKEDSVYRKVLLTAKALGREGRKVRGRAITMELYDLVVFTAHSFMRPTISELYALRHSDVTVADDPRGLVLQIRDGKTGYRSARTMPGAAYVFDRIKKRYPNAEPSDFLFYPQYLNRVTAARLVQRQFKVVLEEAGLSESPAKYSMYSLRHTAICMRIINSHGKVNIFTLAKNAGTSVEQIERFYARHLPMSREMAINLQQFGSHE</sequence>
<dbReference type="OrthoDB" id="102994at2"/>
<keyword evidence="4" id="KW-1185">Reference proteome</keyword>
<dbReference type="InterPro" id="IPR011010">
    <property type="entry name" value="DNA_brk_join_enz"/>
</dbReference>
<keyword evidence="1" id="KW-0238">DNA-binding</keyword>
<organism evidence="3 4">
    <name type="scientific">Tsuneonella dongtanensis</name>
    <dbReference type="NCBI Taxonomy" id="692370"/>
    <lineage>
        <taxon>Bacteria</taxon>
        <taxon>Pseudomonadati</taxon>
        <taxon>Pseudomonadota</taxon>
        <taxon>Alphaproteobacteria</taxon>
        <taxon>Sphingomonadales</taxon>
        <taxon>Erythrobacteraceae</taxon>
        <taxon>Tsuneonella</taxon>
    </lineage>
</organism>
<dbReference type="Gene3D" id="1.10.150.130">
    <property type="match status" value="1"/>
</dbReference>
<name>A0A1B2A924_9SPHN</name>